<dbReference type="Proteomes" id="UP000050863">
    <property type="component" value="Unassembled WGS sequence"/>
</dbReference>
<feature type="transmembrane region" description="Helical" evidence="1">
    <location>
        <begin position="238"/>
        <end position="258"/>
    </location>
</feature>
<reference evidence="2 3" key="1">
    <citation type="submission" date="2014-03" db="EMBL/GenBank/DDBJ databases">
        <title>Bradyrhizobium valentinum sp. nov., isolated from effective nodules of Lupinus mariae-josephae, a lupine endemic of basic-lime soils in Eastern Spain.</title>
        <authorList>
            <person name="Duran D."/>
            <person name="Rey L."/>
            <person name="Navarro A."/>
            <person name="Busquets A."/>
            <person name="Imperial J."/>
            <person name="Ruiz-Argueso T."/>
        </authorList>
    </citation>
    <scope>NUCLEOTIDE SEQUENCE [LARGE SCALE GENOMIC DNA]</scope>
    <source>
        <strain evidence="2 3">PAC68</strain>
    </source>
</reference>
<evidence type="ECO:0000313" key="3">
    <source>
        <dbReference type="Proteomes" id="UP000050863"/>
    </source>
</evidence>
<organism evidence="2 3">
    <name type="scientific">Bradyrhizobium jicamae</name>
    <dbReference type="NCBI Taxonomy" id="280332"/>
    <lineage>
        <taxon>Bacteria</taxon>
        <taxon>Pseudomonadati</taxon>
        <taxon>Pseudomonadota</taxon>
        <taxon>Alphaproteobacteria</taxon>
        <taxon>Hyphomicrobiales</taxon>
        <taxon>Nitrobacteraceae</taxon>
        <taxon>Bradyrhizobium</taxon>
    </lineage>
</organism>
<proteinExistence type="predicted"/>
<dbReference type="RefSeq" id="WP_057835216.1">
    <property type="nucleotide sequence ID" value="NZ_LLXZ01000064.1"/>
</dbReference>
<accession>A0A0R3LPU0</accession>
<comment type="caution">
    <text evidence="2">The sequence shown here is derived from an EMBL/GenBank/DDBJ whole genome shotgun (WGS) entry which is preliminary data.</text>
</comment>
<sequence>MDDISATSRVQSQGELKPDTKPFLLCELAVGAKDKLGNVIAEILWLARDYAVYRSHRGVHVHFSDCPAEEDDQRRRFTQISPELCELRYLTAQMSSGWTFGLRRPPASIYHHNMAQAVMLVMEKKNQADLGDAKKLAEKTLSMAVERVTNDNMIRYLRVCLWCWVVVTVVALCILWAPVQLHWTAWEAVRPHIVGLKSYIVGGMFGATGAMLSVATRLQEFKFKPCHQSNMNYWMAGLRIGIGAVAGIVILIFARTILGDAIGKHIANMYWEAVAAAGLIAGFTERLVPGLLQRTANQWESSAGTPVQAAQE</sequence>
<feature type="transmembrane region" description="Helical" evidence="1">
    <location>
        <begin position="199"/>
        <end position="218"/>
    </location>
</feature>
<name>A0A0R3LPU0_9BRAD</name>
<keyword evidence="3" id="KW-1185">Reference proteome</keyword>
<dbReference type="AlphaFoldDB" id="A0A0R3LPU0"/>
<keyword evidence="1" id="KW-0812">Transmembrane</keyword>
<keyword evidence="1" id="KW-0472">Membrane</keyword>
<gene>
    <name evidence="2" type="ORF">CQ12_05760</name>
</gene>
<dbReference type="EMBL" id="LLXZ01000064">
    <property type="protein sequence ID" value="KRR09921.1"/>
    <property type="molecule type" value="Genomic_DNA"/>
</dbReference>
<keyword evidence="1" id="KW-1133">Transmembrane helix</keyword>
<feature type="transmembrane region" description="Helical" evidence="1">
    <location>
        <begin position="159"/>
        <end position="179"/>
    </location>
</feature>
<dbReference type="OrthoDB" id="8447980at2"/>
<protein>
    <submittedName>
        <fullName evidence="2">Uncharacterized protein</fullName>
    </submittedName>
</protein>
<evidence type="ECO:0000256" key="1">
    <source>
        <dbReference type="SAM" id="Phobius"/>
    </source>
</evidence>
<evidence type="ECO:0000313" key="2">
    <source>
        <dbReference type="EMBL" id="KRR09921.1"/>
    </source>
</evidence>